<dbReference type="EMBL" id="CP040916">
    <property type="protein sequence ID" value="QDQ09196.1"/>
    <property type="molecule type" value="Genomic_DNA"/>
</dbReference>
<gene>
    <name evidence="1" type="ORF">FH965_00275</name>
</gene>
<evidence type="ECO:0000313" key="2">
    <source>
        <dbReference type="Proteomes" id="UP000316806"/>
    </source>
</evidence>
<protein>
    <submittedName>
        <fullName evidence="1">Uncharacterized protein</fullName>
    </submittedName>
</protein>
<dbReference type="RefSeq" id="WP_144000775.1">
    <property type="nucleotide sequence ID" value="NZ_CP040916.1"/>
</dbReference>
<evidence type="ECO:0000313" key="1">
    <source>
        <dbReference type="EMBL" id="QDQ09196.1"/>
    </source>
</evidence>
<dbReference type="AlphaFoldDB" id="A0A516R0L3"/>
<proteinExistence type="predicted"/>
<name>A0A516R0L3_STRST</name>
<accession>A0A516R0L3</accession>
<organism evidence="1 2">
    <name type="scientific">Streptomyces spectabilis</name>
    <dbReference type="NCBI Taxonomy" id="68270"/>
    <lineage>
        <taxon>Bacteria</taxon>
        <taxon>Bacillati</taxon>
        <taxon>Actinomycetota</taxon>
        <taxon>Actinomycetes</taxon>
        <taxon>Kitasatosporales</taxon>
        <taxon>Streptomycetaceae</taxon>
        <taxon>Streptomyces</taxon>
    </lineage>
</organism>
<dbReference type="Proteomes" id="UP000316806">
    <property type="component" value="Chromosome"/>
</dbReference>
<sequence>MFPPTVVVGLHGTLHRHPWFDRVVTRDYDPEGSIEEEVLFFAVDRAGSYGWQTMGGLLHEDGEITAEHEPTAWSHEEVGGDWTQDGAVHELAWLGAGVHTDPLRPGIPVRPIALVLSETLARVGEVTFTGLHALLPLQATERDTAFHQIELAPWFGLADPDARHEVVVTVSCRPGEGGADEHDTAALCAAVQERAQEAADVTPAVAEGGLPGLDLALGRSVHTDGMREVIRFGCGTHEWSPDVAVWLVEATAEALRAAGRLAPTVVTASLAHPPAWPGGAVVR</sequence>
<reference evidence="1 2" key="1">
    <citation type="journal article" date="2019" name="J. Ind. Microbiol. Biotechnol.">
        <title>The complete genomic sequence of Streptomyces spectabilis NRRL-2792 and identification of secondary metabolite biosynthetic gene clusters.</title>
        <authorList>
            <person name="Sinha A."/>
            <person name="Phillips-Salemka S."/>
            <person name="Niraula T.A."/>
            <person name="Short K.A."/>
            <person name="Niraula N.P."/>
        </authorList>
    </citation>
    <scope>NUCLEOTIDE SEQUENCE [LARGE SCALE GENOMIC DNA]</scope>
    <source>
        <strain evidence="1 2">NRRL 2792</strain>
    </source>
</reference>